<feature type="region of interest" description="Disordered" evidence="9">
    <location>
        <begin position="983"/>
        <end position="1026"/>
    </location>
</feature>
<dbReference type="GO" id="GO:0003677">
    <property type="term" value="F:DNA binding"/>
    <property type="evidence" value="ECO:0007669"/>
    <property type="project" value="UniProtKB-UniRule"/>
</dbReference>
<keyword evidence="8" id="KW-0238">DNA-binding</keyword>
<dbReference type="Proteomes" id="UP000887572">
    <property type="component" value="Unplaced"/>
</dbReference>
<dbReference type="InterPro" id="IPR009071">
    <property type="entry name" value="HMG_box_dom"/>
</dbReference>
<dbReference type="PROSITE" id="PS50157">
    <property type="entry name" value="ZINC_FINGER_C2H2_2"/>
    <property type="match status" value="1"/>
</dbReference>
<keyword evidence="2" id="KW-0677">Repeat</keyword>
<name>A0A914I7U5_GLORO</name>
<keyword evidence="4" id="KW-0805">Transcription regulation</keyword>
<evidence type="ECO:0000256" key="6">
    <source>
        <dbReference type="ARBA" id="ARBA00023242"/>
    </source>
</evidence>
<keyword evidence="7" id="KW-0863">Zinc-finger</keyword>
<dbReference type="PROSITE" id="PS00028">
    <property type="entry name" value="ZINC_FINGER_C2H2_1"/>
    <property type="match status" value="1"/>
</dbReference>
<feature type="compositionally biased region" description="Low complexity" evidence="9">
    <location>
        <begin position="559"/>
        <end position="588"/>
    </location>
</feature>
<protein>
    <submittedName>
        <fullName evidence="13">HMG box domain-containing protein</fullName>
    </submittedName>
</protein>
<dbReference type="WBParaSite" id="Gr19_v10_g83.t1">
    <property type="protein sequence ID" value="Gr19_v10_g83.t1"/>
    <property type="gene ID" value="Gr19_v10_g83"/>
</dbReference>
<sequence>MCVVGGSVEGSRVEHAAGRKLLLQPILSSSSHFQQYNLSNKVAEDEFFCFQQSLTMEKVLSPLVLNPSTSDHPLPISHSELDGEPHFLHKQLQQQQQQRSGRTPPHAVAASVVVDHPTFNAYANDFDDDDDVVAHHMDDVDGVMGFGANGPEEHEVYDYHPHHLFINNHAPFTGSSMSLQGASKRAAQPVQQQQQQYIMPTSAGPKRFRRGAQNSQDDDGSVGGVDPFDEGDNNNDDTAGINVMKCGNNNNNISDSGCTSPSSTPTNQIGRYKNYGIGVTPTDTASTSTPVTTETWLATQPKLNAKSKSGYILFSAEVRKRVMHENPEAGFGEVSKIVGIEWKRLSTEQKRQYESRAQFIAEERAKAALLTPSNKSLQPGQIYVYCCRWQQCDFQFDSQEGLTEHVWTSHTQQMDGGVDNPFVCLWNSCLKYRRESKPFPAFARLKRHLKERHLNAAARAISPKQRTKNFFIYLPPPPTANGHSTPSSKNITGVEAGGRFVHHPYGKAPPNPMPCRLASPNGAMLNTGGPTPSTSSSNYNNTGFLPLTTSLAAALSQPPVSSSTISTSSTTTRFLSTPKSSLSSYSQSHGNTNALLNGALPPNSTAPTPATSGSRHHHYVVQSSGGGFHQESHLPPTQQPQPSTAQKAIVVNGVTVMIPANAQTVILPPGYLGPQQTQQIILHTASSAPPPPLSSVQQQQQQHSLNGAGVPPYQQQHFQQNQQQQIVVQQQQPQMPSCSAKQQFFPSTSALINGMPPNATVQQVLNGGTIAASSSTSAQSTTAAVSHLQQQLQHAQAVQQQSQFQSNSAAHVQPSLSTTTVATAALSQQLPGTSSHAAANASTTMVQQQQQLIIDPGRTVVKAVPKMADPVFVEPSTSVKVQRVLHSEAYVRYIESMYNGVGGNKAQRTVSKWDKNLQATQRNTTSSTSVHFGGISSNSANRRQLAQDWIRLSSNGSKHREEELMRALWKLRDQLIESTTGIARHAELPADEPPTAPSSSGTSASGSGSSRNKAGGSSTLAEKKGG</sequence>
<evidence type="ECO:0000256" key="5">
    <source>
        <dbReference type="ARBA" id="ARBA00023163"/>
    </source>
</evidence>
<dbReference type="InterPro" id="IPR013087">
    <property type="entry name" value="Znf_C2H2_type"/>
</dbReference>
<proteinExistence type="predicted"/>
<keyword evidence="12" id="KW-1185">Reference proteome</keyword>
<dbReference type="SUPFAM" id="SSF47095">
    <property type="entry name" value="HMG-box"/>
    <property type="match status" value="1"/>
</dbReference>
<dbReference type="PANTHER" id="PTHR16062">
    <property type="entry name" value="SWI/SNF-RELATED"/>
    <property type="match status" value="1"/>
</dbReference>
<dbReference type="SMART" id="SM00398">
    <property type="entry name" value="HMG"/>
    <property type="match status" value="1"/>
</dbReference>
<evidence type="ECO:0000259" key="10">
    <source>
        <dbReference type="PROSITE" id="PS50118"/>
    </source>
</evidence>
<keyword evidence="7" id="KW-0862">Zinc</keyword>
<dbReference type="PANTHER" id="PTHR16062:SF19">
    <property type="entry name" value="PROTEIN POLYBROMO-1"/>
    <property type="match status" value="1"/>
</dbReference>
<dbReference type="GO" id="GO:0003682">
    <property type="term" value="F:chromatin binding"/>
    <property type="evidence" value="ECO:0007669"/>
    <property type="project" value="TreeGrafter"/>
</dbReference>
<dbReference type="InterPro" id="IPR037382">
    <property type="entry name" value="Rsc/polybromo"/>
</dbReference>
<accession>A0A914I7U5</accession>
<evidence type="ECO:0000256" key="4">
    <source>
        <dbReference type="ARBA" id="ARBA00023015"/>
    </source>
</evidence>
<dbReference type="GO" id="GO:0016514">
    <property type="term" value="C:SWI/SNF complex"/>
    <property type="evidence" value="ECO:0007669"/>
    <property type="project" value="TreeGrafter"/>
</dbReference>
<dbReference type="PROSITE" id="PS50118">
    <property type="entry name" value="HMG_BOX_2"/>
    <property type="match status" value="1"/>
</dbReference>
<organism evidence="12 13">
    <name type="scientific">Globodera rostochiensis</name>
    <name type="common">Golden nematode worm</name>
    <name type="synonym">Heterodera rostochiensis</name>
    <dbReference type="NCBI Taxonomy" id="31243"/>
    <lineage>
        <taxon>Eukaryota</taxon>
        <taxon>Metazoa</taxon>
        <taxon>Ecdysozoa</taxon>
        <taxon>Nematoda</taxon>
        <taxon>Chromadorea</taxon>
        <taxon>Rhabditida</taxon>
        <taxon>Tylenchina</taxon>
        <taxon>Tylenchomorpha</taxon>
        <taxon>Tylenchoidea</taxon>
        <taxon>Heteroderidae</taxon>
        <taxon>Heteroderinae</taxon>
        <taxon>Globodera</taxon>
    </lineage>
</organism>
<evidence type="ECO:0000256" key="9">
    <source>
        <dbReference type="SAM" id="MobiDB-lite"/>
    </source>
</evidence>
<evidence type="ECO:0000313" key="12">
    <source>
        <dbReference type="Proteomes" id="UP000887572"/>
    </source>
</evidence>
<evidence type="ECO:0000256" key="1">
    <source>
        <dbReference type="ARBA" id="ARBA00004123"/>
    </source>
</evidence>
<dbReference type="GO" id="GO:0006368">
    <property type="term" value="P:transcription elongation by RNA polymerase II"/>
    <property type="evidence" value="ECO:0007669"/>
    <property type="project" value="TreeGrafter"/>
</dbReference>
<feature type="domain" description="HMG box" evidence="10">
    <location>
        <begin position="304"/>
        <end position="358"/>
    </location>
</feature>
<dbReference type="Gene3D" id="3.30.160.60">
    <property type="entry name" value="Classic Zinc Finger"/>
    <property type="match status" value="1"/>
</dbReference>
<feature type="compositionally biased region" description="Low complexity" evidence="9">
    <location>
        <begin position="998"/>
        <end position="1018"/>
    </location>
</feature>
<feature type="region of interest" description="Disordered" evidence="9">
    <location>
        <begin position="176"/>
        <end position="241"/>
    </location>
</feature>
<evidence type="ECO:0000256" key="3">
    <source>
        <dbReference type="ARBA" id="ARBA00022853"/>
    </source>
</evidence>
<keyword evidence="5" id="KW-0804">Transcription</keyword>
<keyword evidence="6 8" id="KW-0539">Nucleus</keyword>
<feature type="compositionally biased region" description="Low complexity" evidence="9">
    <location>
        <begin position="599"/>
        <end position="613"/>
    </location>
</feature>
<dbReference type="AlphaFoldDB" id="A0A914I7U5"/>
<feature type="region of interest" description="Disordered" evidence="9">
    <location>
        <begin position="559"/>
        <end position="645"/>
    </location>
</feature>
<feature type="domain" description="C2H2-type" evidence="11">
    <location>
        <begin position="385"/>
        <end position="415"/>
    </location>
</feature>
<evidence type="ECO:0000256" key="2">
    <source>
        <dbReference type="ARBA" id="ARBA00022737"/>
    </source>
</evidence>
<dbReference type="Gene3D" id="1.10.30.10">
    <property type="entry name" value="High mobility group box domain"/>
    <property type="match status" value="1"/>
</dbReference>
<evidence type="ECO:0000256" key="7">
    <source>
        <dbReference type="PROSITE-ProRule" id="PRU00042"/>
    </source>
</evidence>
<dbReference type="GO" id="GO:0008270">
    <property type="term" value="F:zinc ion binding"/>
    <property type="evidence" value="ECO:0007669"/>
    <property type="project" value="UniProtKB-KW"/>
</dbReference>
<dbReference type="GO" id="GO:0006338">
    <property type="term" value="P:chromatin remodeling"/>
    <property type="evidence" value="ECO:0007669"/>
    <property type="project" value="InterPro"/>
</dbReference>
<feature type="region of interest" description="Disordered" evidence="9">
    <location>
        <begin position="685"/>
        <end position="709"/>
    </location>
</feature>
<keyword evidence="7" id="KW-0479">Metal-binding</keyword>
<reference evidence="13" key="1">
    <citation type="submission" date="2022-11" db="UniProtKB">
        <authorList>
            <consortium name="WormBaseParasite"/>
        </authorList>
    </citation>
    <scope>IDENTIFICATION</scope>
</reference>
<dbReference type="GO" id="GO:0016586">
    <property type="term" value="C:RSC-type complex"/>
    <property type="evidence" value="ECO:0007669"/>
    <property type="project" value="InterPro"/>
</dbReference>
<evidence type="ECO:0000313" key="13">
    <source>
        <dbReference type="WBParaSite" id="Gr19_v10_g83.t1"/>
    </source>
</evidence>
<dbReference type="InterPro" id="IPR036910">
    <property type="entry name" value="HMG_box_dom_sf"/>
</dbReference>
<evidence type="ECO:0000259" key="11">
    <source>
        <dbReference type="PROSITE" id="PS50157"/>
    </source>
</evidence>
<evidence type="ECO:0000256" key="8">
    <source>
        <dbReference type="PROSITE-ProRule" id="PRU00267"/>
    </source>
</evidence>
<dbReference type="Pfam" id="PF00505">
    <property type="entry name" value="HMG_box"/>
    <property type="match status" value="1"/>
</dbReference>
<dbReference type="SMART" id="SM00355">
    <property type="entry name" value="ZnF_C2H2"/>
    <property type="match status" value="2"/>
</dbReference>
<feature type="DNA-binding region" description="HMG box" evidence="8">
    <location>
        <begin position="304"/>
        <end position="358"/>
    </location>
</feature>
<keyword evidence="3" id="KW-0156">Chromatin regulator</keyword>
<comment type="subcellular location">
    <subcellularLocation>
        <location evidence="1">Nucleus</location>
    </subcellularLocation>
</comment>